<dbReference type="EMBL" id="VUJU01001314">
    <property type="protein sequence ID" value="KAF0765850.1"/>
    <property type="molecule type" value="Genomic_DNA"/>
</dbReference>
<sequence>KKLNNIILLKIVYRNNITYKYNIT</sequence>
<gene>
    <name evidence="1" type="ORF">FWK35_00013408</name>
</gene>
<dbReference type="Proteomes" id="UP000478052">
    <property type="component" value="Unassembled WGS sequence"/>
</dbReference>
<accession>A0A6G0Z5Y6</accession>
<evidence type="ECO:0000313" key="2">
    <source>
        <dbReference type="Proteomes" id="UP000478052"/>
    </source>
</evidence>
<reference evidence="1 2" key="1">
    <citation type="submission" date="2019-08" db="EMBL/GenBank/DDBJ databases">
        <title>Whole genome of Aphis craccivora.</title>
        <authorList>
            <person name="Voronova N.V."/>
            <person name="Shulinski R.S."/>
            <person name="Bandarenka Y.V."/>
            <person name="Zhorov D.G."/>
            <person name="Warner D."/>
        </authorList>
    </citation>
    <scope>NUCLEOTIDE SEQUENCE [LARGE SCALE GENOMIC DNA]</scope>
    <source>
        <strain evidence="1">180601</strain>
        <tissue evidence="1">Whole Body</tissue>
    </source>
</reference>
<comment type="caution">
    <text evidence="1">The sequence shown here is derived from an EMBL/GenBank/DDBJ whole genome shotgun (WGS) entry which is preliminary data.</text>
</comment>
<organism evidence="1 2">
    <name type="scientific">Aphis craccivora</name>
    <name type="common">Cowpea aphid</name>
    <dbReference type="NCBI Taxonomy" id="307492"/>
    <lineage>
        <taxon>Eukaryota</taxon>
        <taxon>Metazoa</taxon>
        <taxon>Ecdysozoa</taxon>
        <taxon>Arthropoda</taxon>
        <taxon>Hexapoda</taxon>
        <taxon>Insecta</taxon>
        <taxon>Pterygota</taxon>
        <taxon>Neoptera</taxon>
        <taxon>Paraneoptera</taxon>
        <taxon>Hemiptera</taxon>
        <taxon>Sternorrhyncha</taxon>
        <taxon>Aphidomorpha</taxon>
        <taxon>Aphidoidea</taxon>
        <taxon>Aphididae</taxon>
        <taxon>Aphidini</taxon>
        <taxon>Aphis</taxon>
        <taxon>Aphis</taxon>
    </lineage>
</organism>
<feature type="non-terminal residue" evidence="1">
    <location>
        <position position="1"/>
    </location>
</feature>
<protein>
    <submittedName>
        <fullName evidence="1">Uncharacterized protein</fullName>
    </submittedName>
</protein>
<name>A0A6G0Z5Y6_APHCR</name>
<keyword evidence="2" id="KW-1185">Reference proteome</keyword>
<dbReference type="AlphaFoldDB" id="A0A6G0Z5Y6"/>
<proteinExistence type="predicted"/>
<evidence type="ECO:0000313" key="1">
    <source>
        <dbReference type="EMBL" id="KAF0765850.1"/>
    </source>
</evidence>